<proteinExistence type="predicted"/>
<dbReference type="PROSITE" id="PS51118">
    <property type="entry name" value="HTH_HXLR"/>
    <property type="match status" value="1"/>
</dbReference>
<organism evidence="2 3">
    <name type="scientific">Propionispira arboris</name>
    <dbReference type="NCBI Taxonomy" id="84035"/>
    <lineage>
        <taxon>Bacteria</taxon>
        <taxon>Bacillati</taxon>
        <taxon>Bacillota</taxon>
        <taxon>Negativicutes</taxon>
        <taxon>Selenomonadales</taxon>
        <taxon>Selenomonadaceae</taxon>
        <taxon>Propionispira</taxon>
    </lineage>
</organism>
<dbReference type="STRING" id="84035.SAMN05660742_10923"/>
<feature type="domain" description="HTH hxlR-type" evidence="1">
    <location>
        <begin position="1"/>
        <end position="58"/>
    </location>
</feature>
<dbReference type="InterPro" id="IPR036388">
    <property type="entry name" value="WH-like_DNA-bd_sf"/>
</dbReference>
<dbReference type="Gene3D" id="1.10.10.10">
    <property type="entry name" value="Winged helix-like DNA-binding domain superfamily/Winged helix DNA-binding domain"/>
    <property type="match status" value="1"/>
</dbReference>
<name>A0A1H6ZAC3_9FIRM</name>
<dbReference type="InterPro" id="IPR002577">
    <property type="entry name" value="HTH_HxlR"/>
</dbReference>
<evidence type="ECO:0000313" key="2">
    <source>
        <dbReference type="EMBL" id="SEJ50421.1"/>
    </source>
</evidence>
<keyword evidence="3" id="KW-1185">Reference proteome</keyword>
<accession>A0A1H6ZAC3</accession>
<dbReference type="AlphaFoldDB" id="A0A1H6ZAC3"/>
<dbReference type="Proteomes" id="UP000199662">
    <property type="component" value="Unassembled WGS sequence"/>
</dbReference>
<dbReference type="EMBL" id="FNZK01000009">
    <property type="protein sequence ID" value="SEJ50421.1"/>
    <property type="molecule type" value="Genomic_DNA"/>
</dbReference>
<dbReference type="SUPFAM" id="SSF46785">
    <property type="entry name" value="Winged helix' DNA-binding domain"/>
    <property type="match status" value="1"/>
</dbReference>
<evidence type="ECO:0000313" key="3">
    <source>
        <dbReference type="Proteomes" id="UP000199662"/>
    </source>
</evidence>
<gene>
    <name evidence="2" type="ORF">SAMN05660742_10923</name>
</gene>
<protein>
    <submittedName>
        <fullName evidence="2">Transcriptional regulator, HxlR family</fullName>
    </submittedName>
</protein>
<evidence type="ECO:0000259" key="1">
    <source>
        <dbReference type="PROSITE" id="PS51118"/>
    </source>
</evidence>
<reference evidence="2 3" key="1">
    <citation type="submission" date="2016-10" db="EMBL/GenBank/DDBJ databases">
        <authorList>
            <person name="de Groot N.N."/>
        </authorList>
    </citation>
    <scope>NUCLEOTIDE SEQUENCE [LARGE SCALE GENOMIC DNA]</scope>
    <source>
        <strain evidence="2 3">DSM 2179</strain>
    </source>
</reference>
<dbReference type="Pfam" id="PF01638">
    <property type="entry name" value="HxlR"/>
    <property type="match status" value="1"/>
</dbReference>
<dbReference type="InterPro" id="IPR036390">
    <property type="entry name" value="WH_DNA-bd_sf"/>
</dbReference>
<sequence>MLIEQLKELTEYGIVKCTEYEGYPLRVEYSITPERGKKMLDAVLIMQAIGIDYMKENGMADILKCKGLI</sequence>